<evidence type="ECO:0000256" key="1">
    <source>
        <dbReference type="SAM" id="Phobius"/>
    </source>
</evidence>
<proteinExistence type="predicted"/>
<keyword evidence="1" id="KW-0812">Transmembrane</keyword>
<name>X1T419_9ZZZZ</name>
<feature type="transmembrane region" description="Helical" evidence="1">
    <location>
        <begin position="54"/>
        <end position="75"/>
    </location>
</feature>
<reference evidence="2" key="1">
    <citation type="journal article" date="2014" name="Front. Microbiol.">
        <title>High frequency of phylogenetically diverse reductive dehalogenase-homologous genes in deep subseafloor sedimentary metagenomes.</title>
        <authorList>
            <person name="Kawai M."/>
            <person name="Futagami T."/>
            <person name="Toyoda A."/>
            <person name="Takaki Y."/>
            <person name="Nishi S."/>
            <person name="Hori S."/>
            <person name="Arai W."/>
            <person name="Tsubouchi T."/>
            <person name="Morono Y."/>
            <person name="Uchiyama I."/>
            <person name="Ito T."/>
            <person name="Fujiyama A."/>
            <person name="Inagaki F."/>
            <person name="Takami H."/>
        </authorList>
    </citation>
    <scope>NUCLEOTIDE SEQUENCE</scope>
    <source>
        <strain evidence="2">Expedition CK06-06</strain>
    </source>
</reference>
<gene>
    <name evidence="2" type="ORF">S12H4_29768</name>
</gene>
<comment type="caution">
    <text evidence="2">The sequence shown here is derived from an EMBL/GenBank/DDBJ whole genome shotgun (WGS) entry which is preliminary data.</text>
</comment>
<keyword evidence="1" id="KW-0472">Membrane</keyword>
<protein>
    <submittedName>
        <fullName evidence="2">Uncharacterized protein</fullName>
    </submittedName>
</protein>
<dbReference type="AlphaFoldDB" id="X1T419"/>
<accession>X1T419</accession>
<feature type="non-terminal residue" evidence="2">
    <location>
        <position position="1"/>
    </location>
</feature>
<sequence>RPGKKGARVLETKVYVDTTPLLWTDIRIEVTGTPLGEEVGTVAGRGIAVGIAPWLAIILVCLAIIAVIIVATLAFKTIMEAFKKKPGLEDVKPAWGKEALILDIQDAEEYWERSPTPVETLEGMSEEELRDCLDQIAEEEIPEEVSWLPLAVLGGLGVLGVGGVAVAYAMSKRKE</sequence>
<dbReference type="EMBL" id="BARW01017200">
    <property type="protein sequence ID" value="GAI99953.1"/>
    <property type="molecule type" value="Genomic_DNA"/>
</dbReference>
<evidence type="ECO:0000313" key="2">
    <source>
        <dbReference type="EMBL" id="GAI99953.1"/>
    </source>
</evidence>
<organism evidence="2">
    <name type="scientific">marine sediment metagenome</name>
    <dbReference type="NCBI Taxonomy" id="412755"/>
    <lineage>
        <taxon>unclassified sequences</taxon>
        <taxon>metagenomes</taxon>
        <taxon>ecological metagenomes</taxon>
    </lineage>
</organism>
<keyword evidence="1" id="KW-1133">Transmembrane helix</keyword>
<feature type="transmembrane region" description="Helical" evidence="1">
    <location>
        <begin position="147"/>
        <end position="170"/>
    </location>
</feature>